<evidence type="ECO:0000313" key="1">
    <source>
        <dbReference type="EMBL" id="TMR15052.1"/>
    </source>
</evidence>
<reference evidence="1 2" key="1">
    <citation type="submission" date="2019-05" db="EMBL/GenBank/DDBJ databases">
        <title>Draft genome sequence of Nonomuraea zeae DSM 100528.</title>
        <authorList>
            <person name="Saricaoglu S."/>
            <person name="Isik K."/>
        </authorList>
    </citation>
    <scope>NUCLEOTIDE SEQUENCE [LARGE SCALE GENOMIC DNA]</scope>
    <source>
        <strain evidence="1 2">DSM 100528</strain>
    </source>
</reference>
<accession>A0A5S4FBM4</accession>
<dbReference type="AlphaFoldDB" id="A0A5S4FBM4"/>
<dbReference type="Gene3D" id="2.60.120.650">
    <property type="entry name" value="Cupin"/>
    <property type="match status" value="1"/>
</dbReference>
<evidence type="ECO:0000313" key="2">
    <source>
        <dbReference type="Proteomes" id="UP000306628"/>
    </source>
</evidence>
<dbReference type="OrthoDB" id="5136387at2"/>
<organism evidence="1 2">
    <name type="scientific">Nonomuraea zeae</name>
    <dbReference type="NCBI Taxonomy" id="1642303"/>
    <lineage>
        <taxon>Bacteria</taxon>
        <taxon>Bacillati</taxon>
        <taxon>Actinomycetota</taxon>
        <taxon>Actinomycetes</taxon>
        <taxon>Streptosporangiales</taxon>
        <taxon>Streptosporangiaceae</taxon>
        <taxon>Nonomuraea</taxon>
    </lineage>
</organism>
<protein>
    <submittedName>
        <fullName evidence="1">Cupin domain-containing protein</fullName>
    </submittedName>
</protein>
<keyword evidence="2" id="KW-1185">Reference proteome</keyword>
<comment type="caution">
    <text evidence="1">The sequence shown here is derived from an EMBL/GenBank/DDBJ whole genome shotgun (WGS) entry which is preliminary data.</text>
</comment>
<dbReference type="SUPFAM" id="SSF51197">
    <property type="entry name" value="Clavaminate synthase-like"/>
    <property type="match status" value="1"/>
</dbReference>
<dbReference type="EMBL" id="VCKX01000398">
    <property type="protein sequence ID" value="TMR15052.1"/>
    <property type="molecule type" value="Genomic_DNA"/>
</dbReference>
<dbReference type="Proteomes" id="UP000306628">
    <property type="component" value="Unassembled WGS sequence"/>
</dbReference>
<name>A0A5S4FBM4_9ACTN</name>
<gene>
    <name evidence="1" type="ORF">ETD85_56305</name>
</gene>
<proteinExistence type="predicted"/>
<dbReference type="RefSeq" id="WP_138698054.1">
    <property type="nucleotide sequence ID" value="NZ_JBHSAZ010000025.1"/>
</dbReference>
<sequence>MLDESAWQKLCEQNGPEFAERVHIPGLIQRPGVIADLILEAVRAATTRVDDDDSDLPTMRAFRGTCLDYDASEKLMSGAFPGSPARARSGGGGRSEIHSWLSERGGNDDICLAINGVETWDVELAELLYTRFIVPLESAGVPLTRGVDWYCFVAGTGTTPFGVHTDAEPSFIFNLGPATKTAWTWPKSSLSVLKHGRPRTLDAEPLLPAADSACLAPGDFLLIPAGMYHIFRNDGPSMFLGLTVYPEDPEQTATDALFHQLRRNSGRRSAADPVASAIGAFRDVLGDDSVERAVKRGAMLRRSSGYGAPPRFPGRTIDQGPPYTVTRLPIVMAGKSVFALGRELSIDLGGLADLLKPGAVVGADELRDAATTPEREAAVHALIRVGVLRSVGTPQ</sequence>